<dbReference type="AlphaFoldDB" id="A0A1I2LCU1"/>
<dbReference type="Gene3D" id="3.80.10.10">
    <property type="entry name" value="Ribonuclease Inhibitor"/>
    <property type="match status" value="1"/>
</dbReference>
<sequence length="278" mass="30279">MNLDGLLEDGSWQFDGPASAAFRLAPDTTARRGALVEHILGRPEPDPELWESILIETFLNHPAASDLQRLRLEMTDFHHSARRAASAIARQPRTALTELWFGHPFRYLYETATTSTGRGFNPLDHYDEGFVGDAGGAMWQALPALRTLTVEGALLFHAVSAPAVIHVRSRGVISSDGSVLPGPLPTLTHFELEIATDVFGTACPVEQLEELTPASFPALISLDLTRAEFDGEPLLTLANLPILSHLTSLRVGPHELDDTEWAAIAPHFDHLSLTISGT</sequence>
<evidence type="ECO:0000313" key="2">
    <source>
        <dbReference type="Proteomes" id="UP000199645"/>
    </source>
</evidence>
<dbReference type="InterPro" id="IPR032675">
    <property type="entry name" value="LRR_dom_sf"/>
</dbReference>
<accession>A0A1I2LCU1</accession>
<dbReference type="RefSeq" id="WP_093621281.1">
    <property type="nucleotide sequence ID" value="NZ_BOMT01000073.1"/>
</dbReference>
<organism evidence="1 2">
    <name type="scientific">Actinoplanes philippinensis</name>
    <dbReference type="NCBI Taxonomy" id="35752"/>
    <lineage>
        <taxon>Bacteria</taxon>
        <taxon>Bacillati</taxon>
        <taxon>Actinomycetota</taxon>
        <taxon>Actinomycetes</taxon>
        <taxon>Micromonosporales</taxon>
        <taxon>Micromonosporaceae</taxon>
        <taxon>Actinoplanes</taxon>
    </lineage>
</organism>
<protein>
    <recommendedName>
        <fullName evidence="3">Leucine-rich repeat domain-containing protein</fullName>
    </recommendedName>
</protein>
<proteinExistence type="predicted"/>
<dbReference type="EMBL" id="FONV01000021">
    <property type="protein sequence ID" value="SFF76348.1"/>
    <property type="molecule type" value="Genomic_DNA"/>
</dbReference>
<evidence type="ECO:0000313" key="1">
    <source>
        <dbReference type="EMBL" id="SFF76348.1"/>
    </source>
</evidence>
<name>A0A1I2LCU1_9ACTN</name>
<gene>
    <name evidence="1" type="ORF">SAMN05421541_1212</name>
</gene>
<dbReference type="Proteomes" id="UP000199645">
    <property type="component" value="Unassembled WGS sequence"/>
</dbReference>
<reference evidence="1 2" key="1">
    <citation type="submission" date="2016-10" db="EMBL/GenBank/DDBJ databases">
        <authorList>
            <person name="de Groot N.N."/>
        </authorList>
    </citation>
    <scope>NUCLEOTIDE SEQUENCE [LARGE SCALE GENOMIC DNA]</scope>
    <source>
        <strain evidence="1 2">DSM 43019</strain>
    </source>
</reference>
<keyword evidence="2" id="KW-1185">Reference proteome</keyword>
<evidence type="ECO:0008006" key="3">
    <source>
        <dbReference type="Google" id="ProtNLM"/>
    </source>
</evidence>
<dbReference type="OrthoDB" id="3682321at2"/>